<keyword evidence="14" id="KW-1185">Reference proteome</keyword>
<keyword evidence="6 11" id="KW-0732">Signal</keyword>
<evidence type="ECO:0000256" key="4">
    <source>
        <dbReference type="ARBA" id="ARBA00022670"/>
    </source>
</evidence>
<proteinExistence type="inferred from homology"/>
<dbReference type="PANTHER" id="PTHR12147:SF56">
    <property type="entry name" value="AMINOPEPTIDASE YDR415C-RELATED"/>
    <property type="match status" value="1"/>
</dbReference>
<keyword evidence="3" id="KW-0031">Aminopeptidase</keyword>
<accession>A0ABR3GU19</accession>
<keyword evidence="4 11" id="KW-0645">Protease</keyword>
<dbReference type="SUPFAM" id="SSF53187">
    <property type="entry name" value="Zn-dependent exopeptidases"/>
    <property type="match status" value="1"/>
</dbReference>
<evidence type="ECO:0000256" key="3">
    <source>
        <dbReference type="ARBA" id="ARBA00022438"/>
    </source>
</evidence>
<evidence type="ECO:0000256" key="10">
    <source>
        <dbReference type="ARBA" id="ARBA00043962"/>
    </source>
</evidence>
<evidence type="ECO:0000259" key="12">
    <source>
        <dbReference type="Pfam" id="PF04389"/>
    </source>
</evidence>
<gene>
    <name evidence="13" type="ORF">Q9L58_001766</name>
</gene>
<name>A0ABR3GU19_9PEZI</name>
<evidence type="ECO:0000256" key="6">
    <source>
        <dbReference type="ARBA" id="ARBA00022729"/>
    </source>
</evidence>
<comment type="similarity">
    <text evidence="10">Belongs to the peptidase M28 family. M28E subfamily.</text>
</comment>
<keyword evidence="9" id="KW-1015">Disulfide bond</keyword>
<dbReference type="PANTHER" id="PTHR12147">
    <property type="entry name" value="METALLOPEPTIDASE M28 FAMILY MEMBER"/>
    <property type="match status" value="1"/>
</dbReference>
<comment type="cofactor">
    <cofactor evidence="1">
        <name>Zn(2+)</name>
        <dbReference type="ChEBI" id="CHEBI:29105"/>
    </cofactor>
</comment>
<dbReference type="Pfam" id="PF04389">
    <property type="entry name" value="Peptidase_M28"/>
    <property type="match status" value="1"/>
</dbReference>
<dbReference type="EC" id="3.4.-.-" evidence="11"/>
<reference evidence="13 14" key="1">
    <citation type="submission" date="2024-02" db="EMBL/GenBank/DDBJ databases">
        <title>Discinaceae phylogenomics.</title>
        <authorList>
            <person name="Dirks A.C."/>
            <person name="James T.Y."/>
        </authorList>
    </citation>
    <scope>NUCLEOTIDE SEQUENCE [LARGE SCALE GENOMIC DNA]</scope>
    <source>
        <strain evidence="13 14">ACD0624</strain>
    </source>
</reference>
<evidence type="ECO:0000256" key="2">
    <source>
        <dbReference type="ARBA" id="ARBA00011245"/>
    </source>
</evidence>
<evidence type="ECO:0000256" key="5">
    <source>
        <dbReference type="ARBA" id="ARBA00022723"/>
    </source>
</evidence>
<organism evidence="13 14">
    <name type="scientific">Discina gigas</name>
    <dbReference type="NCBI Taxonomy" id="1032678"/>
    <lineage>
        <taxon>Eukaryota</taxon>
        <taxon>Fungi</taxon>
        <taxon>Dikarya</taxon>
        <taxon>Ascomycota</taxon>
        <taxon>Pezizomycotina</taxon>
        <taxon>Pezizomycetes</taxon>
        <taxon>Pezizales</taxon>
        <taxon>Discinaceae</taxon>
        <taxon>Discina</taxon>
    </lineage>
</organism>
<dbReference type="InterPro" id="IPR007484">
    <property type="entry name" value="Peptidase_M28"/>
</dbReference>
<evidence type="ECO:0000256" key="9">
    <source>
        <dbReference type="ARBA" id="ARBA00023157"/>
    </source>
</evidence>
<dbReference type="EMBL" id="JBBBZM010000014">
    <property type="protein sequence ID" value="KAL0639086.1"/>
    <property type="molecule type" value="Genomic_DNA"/>
</dbReference>
<feature type="signal peptide" evidence="11">
    <location>
        <begin position="1"/>
        <end position="18"/>
    </location>
</feature>
<keyword evidence="5 11" id="KW-0479">Metal-binding</keyword>
<feature type="domain" description="Peptidase M28" evidence="12">
    <location>
        <begin position="166"/>
        <end position="353"/>
    </location>
</feature>
<evidence type="ECO:0000313" key="14">
    <source>
        <dbReference type="Proteomes" id="UP001447188"/>
    </source>
</evidence>
<evidence type="ECO:0000256" key="7">
    <source>
        <dbReference type="ARBA" id="ARBA00022801"/>
    </source>
</evidence>
<feature type="chain" id="PRO_5045001273" description="Peptide hydrolase" evidence="11">
    <location>
        <begin position="19"/>
        <end position="361"/>
    </location>
</feature>
<comment type="caution">
    <text evidence="13">The sequence shown here is derived from an EMBL/GenBank/DDBJ whole genome shotgun (WGS) entry which is preliminary data.</text>
</comment>
<protein>
    <recommendedName>
        <fullName evidence="11">Peptide hydrolase</fullName>
        <ecNumber evidence="11">3.4.-.-</ecNumber>
    </recommendedName>
</protein>
<sequence length="361" mass="38942">MLAKNLLPLLALVKLAVSLPAAPIPPSEGLRLVKVSEDDEGTWVTEDEKFDLFISKRINFVDITDTWQLEDLAAAASTLETRQTAFPARPTHQTQVNALIPLLSISNLQSWTNTFTGYLTRYYRSTTGQTSANWLFSTIKTLGAVNPAIVVTQFSHTASGFNQASIIARIPGTSTATIVIGAHIDSVGSTAAGRAPGADDNCSGMVTILETFRVLANSGFAPQNTIEFHWYAGEEGGLLGSRAIFNSYRTAARNIKAVLIQDMTGYSPNNVIAVYTDYVSTPLTNFVKTLVPAYTKLPVITDVCGYGCSDHASATSAGFPAAFVTEDTFDDSSPFIHSASDTVSTLDFNHIMEHVKVRFVV</sequence>
<evidence type="ECO:0000256" key="1">
    <source>
        <dbReference type="ARBA" id="ARBA00001947"/>
    </source>
</evidence>
<comment type="subunit">
    <text evidence="2">Monomer.</text>
</comment>
<evidence type="ECO:0000256" key="11">
    <source>
        <dbReference type="RuleBase" id="RU361240"/>
    </source>
</evidence>
<evidence type="ECO:0000313" key="13">
    <source>
        <dbReference type="EMBL" id="KAL0639086.1"/>
    </source>
</evidence>
<dbReference type="InterPro" id="IPR045175">
    <property type="entry name" value="M28_fam"/>
</dbReference>
<evidence type="ECO:0000256" key="8">
    <source>
        <dbReference type="ARBA" id="ARBA00022833"/>
    </source>
</evidence>
<keyword evidence="7 11" id="KW-0378">Hydrolase</keyword>
<keyword evidence="8 11" id="KW-0862">Zinc</keyword>
<dbReference type="Proteomes" id="UP001447188">
    <property type="component" value="Unassembled WGS sequence"/>
</dbReference>
<dbReference type="Gene3D" id="3.40.630.10">
    <property type="entry name" value="Zn peptidases"/>
    <property type="match status" value="1"/>
</dbReference>